<evidence type="ECO:0000313" key="2">
    <source>
        <dbReference type="Proteomes" id="UP001237642"/>
    </source>
</evidence>
<evidence type="ECO:0008006" key="3">
    <source>
        <dbReference type="Google" id="ProtNLM"/>
    </source>
</evidence>
<accession>A0AAD8H9V5</accession>
<dbReference type="InterPro" id="IPR036691">
    <property type="entry name" value="Endo/exonu/phosph_ase_sf"/>
</dbReference>
<comment type="caution">
    <text evidence="1">The sequence shown here is derived from an EMBL/GenBank/DDBJ whole genome shotgun (WGS) entry which is preliminary data.</text>
</comment>
<dbReference type="PANTHER" id="PTHR33710">
    <property type="entry name" value="BNAC02G09200D PROTEIN"/>
    <property type="match status" value="1"/>
</dbReference>
<dbReference type="Proteomes" id="UP001237642">
    <property type="component" value="Unassembled WGS sequence"/>
</dbReference>
<evidence type="ECO:0000313" key="1">
    <source>
        <dbReference type="EMBL" id="KAK1362338.1"/>
    </source>
</evidence>
<keyword evidence="2" id="KW-1185">Reference proteome</keyword>
<reference evidence="1" key="2">
    <citation type="submission" date="2023-05" db="EMBL/GenBank/DDBJ databases">
        <authorList>
            <person name="Schelkunov M.I."/>
        </authorList>
    </citation>
    <scope>NUCLEOTIDE SEQUENCE</scope>
    <source>
        <strain evidence="1">Hsosn_3</strain>
        <tissue evidence="1">Leaf</tissue>
    </source>
</reference>
<proteinExistence type="predicted"/>
<sequence>MGGQIFSKLKCKNYWNFVNHLGLIDMGFLGPRFTWTKGGTSQLQGRLGHALCNNHWRSMYSEATVTHLPRTTLDHRLLLIQVSAAESTISDLSCHRLQAAWFLHPSLKETICKYWENCEGTSLDHKLNTIMQVANKWNKSTFGNIFSRKKKTNCVTK</sequence>
<organism evidence="1 2">
    <name type="scientific">Heracleum sosnowskyi</name>
    <dbReference type="NCBI Taxonomy" id="360622"/>
    <lineage>
        <taxon>Eukaryota</taxon>
        <taxon>Viridiplantae</taxon>
        <taxon>Streptophyta</taxon>
        <taxon>Embryophyta</taxon>
        <taxon>Tracheophyta</taxon>
        <taxon>Spermatophyta</taxon>
        <taxon>Magnoliopsida</taxon>
        <taxon>eudicotyledons</taxon>
        <taxon>Gunneridae</taxon>
        <taxon>Pentapetalae</taxon>
        <taxon>asterids</taxon>
        <taxon>campanulids</taxon>
        <taxon>Apiales</taxon>
        <taxon>Apiaceae</taxon>
        <taxon>Apioideae</taxon>
        <taxon>apioid superclade</taxon>
        <taxon>Tordylieae</taxon>
        <taxon>Tordyliinae</taxon>
        <taxon>Heracleum</taxon>
    </lineage>
</organism>
<gene>
    <name evidence="1" type="ORF">POM88_046812</name>
</gene>
<protein>
    <recommendedName>
        <fullName evidence="3">Endonuclease/exonuclease/phosphatase domain-containing protein</fullName>
    </recommendedName>
</protein>
<dbReference type="EMBL" id="JAUIZM010000010">
    <property type="protein sequence ID" value="KAK1362338.1"/>
    <property type="molecule type" value="Genomic_DNA"/>
</dbReference>
<reference evidence="1" key="1">
    <citation type="submission" date="2023-02" db="EMBL/GenBank/DDBJ databases">
        <title>Genome of toxic invasive species Heracleum sosnowskyi carries increased number of genes despite the absence of recent whole-genome duplications.</title>
        <authorList>
            <person name="Schelkunov M."/>
            <person name="Shtratnikova V."/>
            <person name="Makarenko M."/>
            <person name="Klepikova A."/>
            <person name="Omelchenko D."/>
            <person name="Novikova G."/>
            <person name="Obukhova E."/>
            <person name="Bogdanov V."/>
            <person name="Penin A."/>
            <person name="Logacheva M."/>
        </authorList>
    </citation>
    <scope>NUCLEOTIDE SEQUENCE</scope>
    <source>
        <strain evidence="1">Hsosn_3</strain>
        <tissue evidence="1">Leaf</tissue>
    </source>
</reference>
<dbReference type="SUPFAM" id="SSF56219">
    <property type="entry name" value="DNase I-like"/>
    <property type="match status" value="1"/>
</dbReference>
<name>A0AAD8H9V5_9APIA</name>
<dbReference type="PANTHER" id="PTHR33710:SF77">
    <property type="entry name" value="DNASE I-LIKE SUPERFAMILY PROTEIN"/>
    <property type="match status" value="1"/>
</dbReference>
<dbReference type="AlphaFoldDB" id="A0AAD8H9V5"/>